<dbReference type="PANTHER" id="PTHR24173">
    <property type="entry name" value="ANKYRIN REPEAT CONTAINING"/>
    <property type="match status" value="1"/>
</dbReference>
<feature type="repeat" description="ANK" evidence="3">
    <location>
        <begin position="1143"/>
        <end position="1175"/>
    </location>
</feature>
<evidence type="ECO:0000313" key="7">
    <source>
        <dbReference type="Proteomes" id="UP000730481"/>
    </source>
</evidence>
<dbReference type="SUPFAM" id="SSF53474">
    <property type="entry name" value="alpha/beta-Hydrolases"/>
    <property type="match status" value="1"/>
</dbReference>
<dbReference type="InterPro" id="IPR007111">
    <property type="entry name" value="NACHT_NTPase"/>
</dbReference>
<dbReference type="Pfam" id="PF22939">
    <property type="entry name" value="WHD_GPIID"/>
    <property type="match status" value="1"/>
</dbReference>
<organism evidence="6 7">
    <name type="scientific">Fusarium beomiforme</name>
    <dbReference type="NCBI Taxonomy" id="44412"/>
    <lineage>
        <taxon>Eukaryota</taxon>
        <taxon>Fungi</taxon>
        <taxon>Dikarya</taxon>
        <taxon>Ascomycota</taxon>
        <taxon>Pezizomycotina</taxon>
        <taxon>Sordariomycetes</taxon>
        <taxon>Hypocreomycetidae</taxon>
        <taxon>Hypocreales</taxon>
        <taxon>Nectriaceae</taxon>
        <taxon>Fusarium</taxon>
        <taxon>Fusarium burgessii species complex</taxon>
    </lineage>
</organism>
<proteinExistence type="predicted"/>
<dbReference type="Pfam" id="PF24883">
    <property type="entry name" value="NPHP3_N"/>
    <property type="match status" value="1"/>
</dbReference>
<dbReference type="InterPro" id="IPR056884">
    <property type="entry name" value="NPHP3-like_N"/>
</dbReference>
<evidence type="ECO:0000256" key="2">
    <source>
        <dbReference type="ARBA" id="ARBA00023043"/>
    </source>
</evidence>
<protein>
    <submittedName>
        <fullName evidence="6">Ankyrin repeat domain protein</fullName>
    </submittedName>
</protein>
<feature type="compositionally biased region" description="Low complexity" evidence="4">
    <location>
        <begin position="418"/>
        <end position="430"/>
    </location>
</feature>
<evidence type="ECO:0000313" key="6">
    <source>
        <dbReference type="EMBL" id="KAF4340141.1"/>
    </source>
</evidence>
<feature type="domain" description="NACHT" evidence="5">
    <location>
        <begin position="504"/>
        <end position="650"/>
    </location>
</feature>
<dbReference type="PANTHER" id="PTHR24173:SF74">
    <property type="entry name" value="ANKYRIN REPEAT DOMAIN-CONTAINING PROTEIN 16"/>
    <property type="match status" value="1"/>
</dbReference>
<feature type="repeat" description="ANK" evidence="3">
    <location>
        <begin position="1358"/>
        <end position="1382"/>
    </location>
</feature>
<feature type="repeat" description="ANK" evidence="3">
    <location>
        <begin position="1392"/>
        <end position="1414"/>
    </location>
</feature>
<dbReference type="InterPro" id="IPR027417">
    <property type="entry name" value="P-loop_NTPase"/>
</dbReference>
<dbReference type="PROSITE" id="PS50088">
    <property type="entry name" value="ANK_REPEAT"/>
    <property type="match status" value="8"/>
</dbReference>
<dbReference type="Pfam" id="PF13637">
    <property type="entry name" value="Ank_4"/>
    <property type="match status" value="1"/>
</dbReference>
<evidence type="ECO:0000259" key="5">
    <source>
        <dbReference type="PROSITE" id="PS50837"/>
    </source>
</evidence>
<reference evidence="6" key="2">
    <citation type="submission" date="2020-02" db="EMBL/GenBank/DDBJ databases">
        <title>Identification and distribution of gene clusters putatively required for synthesis of sphingolipid metabolism inhibitors in phylogenetically diverse species of the filamentous fungus Fusarium.</title>
        <authorList>
            <person name="Kim H.-S."/>
            <person name="Busman M."/>
            <person name="Brown D.W."/>
            <person name="Divon H."/>
            <person name="Uhlig S."/>
            <person name="Proctor R.H."/>
        </authorList>
    </citation>
    <scope>NUCLEOTIDE SEQUENCE</scope>
    <source>
        <strain evidence="6">NRRL 25174</strain>
    </source>
</reference>
<dbReference type="Pfam" id="PF12796">
    <property type="entry name" value="Ank_2"/>
    <property type="match status" value="4"/>
</dbReference>
<name>A0A9P5AK90_9HYPO</name>
<comment type="caution">
    <text evidence="6">The sequence shown here is derived from an EMBL/GenBank/DDBJ whole genome shotgun (WGS) entry which is preliminary data.</text>
</comment>
<sequence>MNSFKQVWCRTETPNQASSDQITSLEAPTPIVFPDGLKVWHNCEDATVDICFIHGLSGNRDKTWTAPAKSTPWPYEFLSSRLAKARLLTYGYNAYVVRKSVSSTNRLIDHASNLLHDLTTERASSGATNRSLIFVVHSFGGIVCKAALIMSRQSPEYHLKNVFDCTNGIAFLGTPHRGSWAADWAKIPAWALGQVKSTNRNILDVLQINSQYLEFIQVTFISMLRELRDNGRALHVTCFFEELPISRIGTIVSKESASLEGYSAFSIHANHSDMVKFASPEENGFKRLLGELTRWIALLEDSTVSPVAGLESKEETPNAPPSLHTTTGHVFHTSGGVQHNNTGGGNQFFGNFDGPVYFGTAIPSSSMRIQTLSDLMPNGPKNKEKQTNSKIETRNSGDSQVGDTPVSITSGHQFNISGGTQYNNTGNGNQFLGSQFHGDVKFVGSGEDNETQSREIRRAQVLKRLATSPYRDRKDRNPSAVRGTCEWFISHHLYHQWLGNEASKILWVSADPGCGKSVLVKYLVDLVIQTTESQKVCYFFFKDDFADQRSVLSAMSCLLQQLFMHDNTLLTDDLLLQFDANDKWINGSFAELWQILVNVAENNRSTEIVCLVDAVDECNENERIQFFKALCELYGSKKTPNLKFLITSRPYREIGMGFKPLENLDLPVIHLSGESDAEMRKIVKEIDIAIRERAKRIGVQQKLTSDEQDILITRLLCVRNRTYLWAHLTLDIIERELDINKEKIIDITSHLPQTVNEAYERILRRTYSVEKATRMLHLIIAAKRPLAVGEMIVALALEKHHKSFYELDLEPEDRFRDKIRDICGLVTVSDSRIFLLHQTVKEFLIAVGHANLASSFSQSWKQSVHSGEPNLTLTNICLWCLLLDHPTKNTPDVDPPPSTSSKRNTFINYAAKHWADHFIRLPLHNQKDMANVALEVCDARRPCFLAWFPVYWRSRHSRAALGFTALMAASYFGLEILVKRLLKTDYSHLNRRDETYQRSALSWAAGNGHDRVVKRLIRGISIGPRSLKIVLRRGAKINEFDADNRTPITYAIWNRHLSVVRRLVESGAWVDVPDVLGGTPTSYAVTSGNHQIAALVLRGAVPSDKNDNEGEKLLLSAAKYGHIHVVRVLLEARKTNVNPKDGRGWTPLMWAINYRHIGVIKLLLEHKGDVNIRDKTGMTPLHFATRYGQSEIAKLILKTGRTDVNIPDLSGLTPLHQAARRKQDDIAQLILRTGMANITATVNCKDPAYSWVIRYNSCSTLKLMFDLDWTDKLRIMMSNNKVDITLRDADGDTLLHRAVTKRSYQMIKELLATGKAPINSQNSRGLTPLAQACFILYLEAVSLFIKTDLVYVNIADTNGNTPLHHAIHEASTPITYALIESGKAKITMKNKDGRTPFALACFNGNLGLVKYLLETTKPNINTQDVDGRTPIHNSIWMEDIDIMRLLLQTGQAKLNVVDNFQCTPLLLAAYQNKWHMVHLLLGYKQAVNMKGHKGRSVIFWAIIQGQTEIVELLVSLSQTNINLKDEDELTPLCLAAQLGKQDIIRILLAKPGIDVDAKDKGGMTALGHAAQKGHLGAVESLLDDGRANSWVKDNRGKTPLALASDEGQFNVIQRFLF</sequence>
<feature type="region of interest" description="Disordered" evidence="4">
    <location>
        <begin position="307"/>
        <end position="342"/>
    </location>
</feature>
<dbReference type="SMART" id="SM00248">
    <property type="entry name" value="ANK"/>
    <property type="match status" value="17"/>
</dbReference>
<evidence type="ECO:0000256" key="4">
    <source>
        <dbReference type="SAM" id="MobiDB-lite"/>
    </source>
</evidence>
<dbReference type="SUPFAM" id="SSF48403">
    <property type="entry name" value="Ankyrin repeat"/>
    <property type="match status" value="2"/>
</dbReference>
<feature type="region of interest" description="Disordered" evidence="4">
    <location>
        <begin position="372"/>
        <end position="430"/>
    </location>
</feature>
<dbReference type="InterPro" id="IPR002110">
    <property type="entry name" value="Ankyrin_rpt"/>
</dbReference>
<feature type="repeat" description="ANK" evidence="3">
    <location>
        <begin position="1043"/>
        <end position="1075"/>
    </location>
</feature>
<evidence type="ECO:0000256" key="3">
    <source>
        <dbReference type="PROSITE-ProRule" id="PRU00023"/>
    </source>
</evidence>
<dbReference type="PROSITE" id="PS50297">
    <property type="entry name" value="ANK_REP_REGION"/>
    <property type="match status" value="7"/>
</dbReference>
<dbReference type="Proteomes" id="UP000730481">
    <property type="component" value="Unassembled WGS sequence"/>
</dbReference>
<dbReference type="PROSITE" id="PS50837">
    <property type="entry name" value="NACHT"/>
    <property type="match status" value="1"/>
</dbReference>
<feature type="repeat" description="ANK" evidence="3">
    <location>
        <begin position="1426"/>
        <end position="1450"/>
    </location>
</feature>
<dbReference type="Pfam" id="PF17106">
    <property type="entry name" value="NACHT_sigma"/>
    <property type="match status" value="2"/>
</dbReference>
<feature type="repeat" description="ANK" evidence="3">
    <location>
        <begin position="1527"/>
        <end position="1560"/>
    </location>
</feature>
<feature type="compositionally biased region" description="Polar residues" evidence="4">
    <location>
        <begin position="396"/>
        <end position="417"/>
    </location>
</feature>
<feature type="compositionally biased region" description="Basic and acidic residues" evidence="4">
    <location>
        <begin position="381"/>
        <end position="395"/>
    </location>
</feature>
<dbReference type="OrthoDB" id="194358at2759"/>
<gene>
    <name evidence="6" type="ORF">FBEOM_5929</name>
</gene>
<evidence type="ECO:0000256" key="1">
    <source>
        <dbReference type="ARBA" id="ARBA00022737"/>
    </source>
</evidence>
<keyword evidence="2 3" id="KW-0040">ANK repeat</keyword>
<dbReference type="SUPFAM" id="SSF52540">
    <property type="entry name" value="P-loop containing nucleoside triphosphate hydrolases"/>
    <property type="match status" value="1"/>
</dbReference>
<keyword evidence="1" id="KW-0677">Repeat</keyword>
<dbReference type="Gene3D" id="3.40.50.1820">
    <property type="entry name" value="alpha/beta hydrolase"/>
    <property type="match status" value="1"/>
</dbReference>
<accession>A0A9P5AK90</accession>
<dbReference type="EMBL" id="PVQB02000247">
    <property type="protein sequence ID" value="KAF4340141.1"/>
    <property type="molecule type" value="Genomic_DNA"/>
</dbReference>
<keyword evidence="7" id="KW-1185">Reference proteome</keyword>
<dbReference type="InterPro" id="IPR036770">
    <property type="entry name" value="Ankyrin_rpt-contain_sf"/>
</dbReference>
<feature type="repeat" description="ANK" evidence="3">
    <location>
        <begin position="1210"/>
        <end position="1234"/>
    </location>
</feature>
<dbReference type="Pfam" id="PF00023">
    <property type="entry name" value="Ank"/>
    <property type="match status" value="3"/>
</dbReference>
<dbReference type="InterPro" id="IPR054471">
    <property type="entry name" value="GPIID_WHD"/>
</dbReference>
<reference evidence="6" key="1">
    <citation type="journal article" date="2017" name="Mycologia">
        <title>Fusarium algeriense, sp. nov., a novel toxigenic crown rot pathogen of durum wheat from Algeria is nested in the Fusarium burgessii species complex.</title>
        <authorList>
            <person name="Laraba I."/>
            <person name="Keddad A."/>
            <person name="Boureghda H."/>
            <person name="Abdallah N."/>
            <person name="Vaughan M.M."/>
            <person name="Proctor R.H."/>
            <person name="Busman M."/>
            <person name="O'Donnell K."/>
        </authorList>
    </citation>
    <scope>NUCLEOTIDE SEQUENCE</scope>
    <source>
        <strain evidence="6">NRRL 25174</strain>
    </source>
</reference>
<dbReference type="Gene3D" id="1.25.40.20">
    <property type="entry name" value="Ankyrin repeat-containing domain"/>
    <property type="match status" value="3"/>
</dbReference>
<feature type="repeat" description="ANK" evidence="3">
    <location>
        <begin position="1176"/>
        <end position="1200"/>
    </location>
</feature>
<dbReference type="Gene3D" id="3.40.50.300">
    <property type="entry name" value="P-loop containing nucleotide triphosphate hydrolases"/>
    <property type="match status" value="1"/>
</dbReference>
<dbReference type="InterPro" id="IPR031353">
    <property type="entry name" value="NACHT_sigma"/>
</dbReference>
<dbReference type="InterPro" id="IPR029058">
    <property type="entry name" value="AB_hydrolase_fold"/>
</dbReference>